<dbReference type="EMBL" id="AMWK01000003">
    <property type="protein sequence ID" value="ENY54182.1"/>
    <property type="molecule type" value="Genomic_DNA"/>
</dbReference>
<name>N9U0V7_9BACT</name>
<dbReference type="NCBIfam" id="NF033817">
    <property type="entry name" value="Mplas_variab_LP"/>
    <property type="match status" value="1"/>
</dbReference>
<evidence type="ECO:0000313" key="11">
    <source>
        <dbReference type="Proteomes" id="UP000013137"/>
    </source>
</evidence>
<feature type="coiled-coil region" evidence="8">
    <location>
        <begin position="51"/>
        <end position="91"/>
    </location>
</feature>
<accession>N9U0V7</accession>
<dbReference type="GO" id="GO:0005886">
    <property type="term" value="C:plasma membrane"/>
    <property type="evidence" value="ECO:0007669"/>
    <property type="project" value="UniProtKB-SubCell"/>
</dbReference>
<organism evidence="10 11">
    <name type="scientific">Metamycoplasma alkalescens 14918</name>
    <dbReference type="NCBI Taxonomy" id="1188234"/>
    <lineage>
        <taxon>Bacteria</taxon>
        <taxon>Bacillati</taxon>
        <taxon>Mycoplasmatota</taxon>
        <taxon>Mycoplasmoidales</taxon>
        <taxon>Metamycoplasmataceae</taxon>
        <taxon>Metamycoplasma</taxon>
    </lineage>
</organism>
<reference evidence="10 11" key="1">
    <citation type="journal article" date="2013" name="Genome Announc.">
        <title>Draft Genome Sequences of Mycoplasma alkalescens, Mycoplasma arginini, and Mycoplasma bovigenitalium, Three Species with Equivocal Pathogenic Status for Cattle.</title>
        <authorList>
            <person name="Manso-Silvan L."/>
            <person name="Tardy F."/>
            <person name="Baranowski E."/>
            <person name="Barre A."/>
            <person name="Blanchard A."/>
            <person name="Breton M."/>
            <person name="Couture C."/>
            <person name="Citti C."/>
            <person name="Dordet-Frisoni E."/>
            <person name="Dupuy V."/>
            <person name="Gaurivaud P."/>
            <person name="Jacob D."/>
            <person name="Lemaitre C."/>
            <person name="Nikolski M."/>
            <person name="Nouvel L.X."/>
            <person name="Poumarat F."/>
            <person name="Thebault P."/>
            <person name="Theil S."/>
            <person name="Thiaucourt F."/>
            <person name="Sirand-Pugnet P."/>
        </authorList>
    </citation>
    <scope>NUCLEOTIDE SEQUENCE [LARGE SCALE GENOMIC DNA]</scope>
    <source>
        <strain evidence="10 11">14918</strain>
    </source>
</reference>
<dbReference type="PROSITE" id="PS51257">
    <property type="entry name" value="PROKAR_LIPOPROTEIN"/>
    <property type="match status" value="1"/>
</dbReference>
<gene>
    <name evidence="10" type="ORF">MALK_0780</name>
</gene>
<evidence type="ECO:0000256" key="8">
    <source>
        <dbReference type="SAM" id="Coils"/>
    </source>
</evidence>
<feature type="signal peptide" evidence="9">
    <location>
        <begin position="1"/>
        <end position="24"/>
    </location>
</feature>
<dbReference type="AlphaFoldDB" id="N9U0V7"/>
<comment type="caution">
    <text evidence="10">The sequence shown here is derived from an EMBL/GenBank/DDBJ whole genome shotgun (WGS) entry which is preliminary data.</text>
</comment>
<evidence type="ECO:0008006" key="12">
    <source>
        <dbReference type="Google" id="ProtNLM"/>
    </source>
</evidence>
<evidence type="ECO:0000256" key="3">
    <source>
        <dbReference type="ARBA" id="ARBA00022729"/>
    </source>
</evidence>
<keyword evidence="8" id="KW-0175">Coiled coil</keyword>
<keyword evidence="5" id="KW-0472">Membrane</keyword>
<dbReference type="InterPro" id="IPR049890">
    <property type="entry name" value="VlpA-F-like_signal"/>
</dbReference>
<keyword evidence="7" id="KW-0449">Lipoprotein</keyword>
<keyword evidence="4" id="KW-0677">Repeat</keyword>
<evidence type="ECO:0000256" key="1">
    <source>
        <dbReference type="ARBA" id="ARBA00004193"/>
    </source>
</evidence>
<evidence type="ECO:0000256" key="7">
    <source>
        <dbReference type="ARBA" id="ARBA00023288"/>
    </source>
</evidence>
<evidence type="ECO:0000256" key="5">
    <source>
        <dbReference type="ARBA" id="ARBA00023136"/>
    </source>
</evidence>
<evidence type="ECO:0000256" key="2">
    <source>
        <dbReference type="ARBA" id="ARBA00022475"/>
    </source>
</evidence>
<dbReference type="eggNOG" id="ENOG5031YTM">
    <property type="taxonomic scope" value="Bacteria"/>
</dbReference>
<dbReference type="Proteomes" id="UP000013137">
    <property type="component" value="Unassembled WGS sequence"/>
</dbReference>
<evidence type="ECO:0000256" key="9">
    <source>
        <dbReference type="SAM" id="SignalP"/>
    </source>
</evidence>
<sequence>MKKNFKIILSLAPFVSLATIPLIAASCDDKEKKLDTKINEVKGKTTELENIIKFEKENTKAKELLEKIKKLEKKNTNLEDVEKLLKETNDIILAFNQKNKQEKSGLVIHKFVSGQENIKASDVVKELKETKNWEDIKKVFDKYSIKYELKETQEISVDKNTHAHDDEGEIHLDLLFGKNKTKERFTLLGFKIENK</sequence>
<keyword evidence="3 9" id="KW-0732">Signal</keyword>
<evidence type="ECO:0000256" key="4">
    <source>
        <dbReference type="ARBA" id="ARBA00022737"/>
    </source>
</evidence>
<keyword evidence="11" id="KW-1185">Reference proteome</keyword>
<proteinExistence type="predicted"/>
<comment type="subcellular location">
    <subcellularLocation>
        <location evidence="1">Cell membrane</location>
        <topology evidence="1">Lipid-anchor</topology>
    </subcellularLocation>
</comment>
<dbReference type="RefSeq" id="WP_002880915.1">
    <property type="nucleotide sequence ID" value="NZ_AMWK01000003.1"/>
</dbReference>
<protein>
    <recommendedName>
        <fullName evidence="12">Lipoprotein</fullName>
    </recommendedName>
</protein>
<keyword evidence="2" id="KW-1003">Cell membrane</keyword>
<keyword evidence="6" id="KW-0564">Palmitate</keyword>
<dbReference type="PATRIC" id="fig|1188234.3.peg.69"/>
<dbReference type="OrthoDB" id="399808at2"/>
<feature type="chain" id="PRO_5004154369" description="Lipoprotein" evidence="9">
    <location>
        <begin position="25"/>
        <end position="195"/>
    </location>
</feature>
<evidence type="ECO:0000313" key="10">
    <source>
        <dbReference type="EMBL" id="ENY54182.1"/>
    </source>
</evidence>
<evidence type="ECO:0000256" key="6">
    <source>
        <dbReference type="ARBA" id="ARBA00023139"/>
    </source>
</evidence>